<dbReference type="OrthoDB" id="5510471at2"/>
<sequence>MTRTSKSQFVWCKKENCFVPWLRCLLCRTPCRAFSEDVPREAVEALLQEGKIKEHYVMKSKNPPKESAPESSTRLFILEDGKLRTFDPSEYARSALYEAEDVYAVERRFVRPEEKSDVLYEGKRPAKKTVPLLRLKDSEEARLGDWQDLEARPEQLADVEEVIAAVPVKQVFVLRKK</sequence>
<dbReference type="Proteomes" id="UP000298602">
    <property type="component" value="Chromosome"/>
</dbReference>
<evidence type="ECO:0000313" key="2">
    <source>
        <dbReference type="Proteomes" id="UP000298602"/>
    </source>
</evidence>
<keyword evidence="2" id="KW-1185">Reference proteome</keyword>
<accession>A0A4P8L1D9</accession>
<gene>
    <name evidence="1" type="ORF">FDQ92_05470</name>
</gene>
<name>A0A4P8L1D9_9BACT</name>
<reference evidence="1 2" key="1">
    <citation type="submission" date="2019-05" db="EMBL/GenBank/DDBJ databases">
        <title>The Complete Genome Sequence of the n-alkane-degrading Desulfoglaeba alkanexedens ALDC reveals multiple alkylsuccinate synthase gene clusters.</title>
        <authorList>
            <person name="Callaghan A.V."/>
            <person name="Davidova I.A."/>
            <person name="Duncan K.E."/>
            <person name="Morris B."/>
            <person name="McInerney M.J."/>
        </authorList>
    </citation>
    <scope>NUCLEOTIDE SEQUENCE [LARGE SCALE GENOMIC DNA]</scope>
    <source>
        <strain evidence="1 2">ALDC</strain>
    </source>
</reference>
<dbReference type="RefSeq" id="WP_137423645.1">
    <property type="nucleotide sequence ID" value="NZ_CP040098.1"/>
</dbReference>
<dbReference type="KEGG" id="dax:FDQ92_05470"/>
<proteinExistence type="predicted"/>
<organism evidence="1 2">
    <name type="scientific">Desulfoglaeba alkanexedens ALDC</name>
    <dbReference type="NCBI Taxonomy" id="980445"/>
    <lineage>
        <taxon>Bacteria</taxon>
        <taxon>Pseudomonadati</taxon>
        <taxon>Thermodesulfobacteriota</taxon>
        <taxon>Syntrophobacteria</taxon>
        <taxon>Syntrophobacterales</taxon>
        <taxon>Syntrophobacteraceae</taxon>
        <taxon>Desulfoglaeba</taxon>
    </lineage>
</organism>
<protein>
    <submittedName>
        <fullName evidence="1">Uncharacterized protein</fullName>
    </submittedName>
</protein>
<evidence type="ECO:0000313" key="1">
    <source>
        <dbReference type="EMBL" id="QCQ21676.1"/>
    </source>
</evidence>
<reference evidence="1 2" key="2">
    <citation type="submission" date="2019-05" db="EMBL/GenBank/DDBJ databases">
        <authorList>
            <person name="Suflita J.M."/>
            <person name="Marks C.R."/>
        </authorList>
    </citation>
    <scope>NUCLEOTIDE SEQUENCE [LARGE SCALE GENOMIC DNA]</scope>
    <source>
        <strain evidence="1 2">ALDC</strain>
    </source>
</reference>
<dbReference type="EMBL" id="CP040098">
    <property type="protein sequence ID" value="QCQ21676.1"/>
    <property type="molecule type" value="Genomic_DNA"/>
</dbReference>
<dbReference type="AlphaFoldDB" id="A0A4P8L1D9"/>